<evidence type="ECO:0000313" key="2">
    <source>
        <dbReference type="Proteomes" id="UP000288623"/>
    </source>
</evidence>
<proteinExistence type="predicted"/>
<dbReference type="Proteomes" id="UP000288623">
    <property type="component" value="Unassembled WGS sequence"/>
</dbReference>
<sequence length="104" mass="12278">MTLQQLYNILQTLNLPVAYHHFESRQSLPFIVYMNESDSTVGADNKVLYKAKYVDVELYMAEKDEALEIQLEALLDSHEIFYEDPDEVFIEEEGVFKRTYYLTI</sequence>
<evidence type="ECO:0000313" key="1">
    <source>
        <dbReference type="EMBL" id="RUS55074.1"/>
    </source>
</evidence>
<comment type="caution">
    <text evidence="1">The sequence shown here is derived from an EMBL/GenBank/DDBJ whole genome shotgun (WGS) entry which is preliminary data.</text>
</comment>
<protein>
    <recommendedName>
        <fullName evidence="3">Prophage pi2 protein 38</fullName>
    </recommendedName>
</protein>
<organism evidence="1 2">
    <name type="scientific">Candidatus Kurthia intestinigallinarum</name>
    <dbReference type="NCBI Taxonomy" id="1562256"/>
    <lineage>
        <taxon>Bacteria</taxon>
        <taxon>Bacillati</taxon>
        <taxon>Bacillota</taxon>
        <taxon>Bacilli</taxon>
        <taxon>Bacillales</taxon>
        <taxon>Caryophanaceae</taxon>
        <taxon>Kurthia</taxon>
    </lineage>
</organism>
<dbReference type="AlphaFoldDB" id="A0A433RSE3"/>
<reference evidence="1 2" key="1">
    <citation type="submission" date="2014-11" db="EMBL/GenBank/DDBJ databases">
        <title>Genome sequence and analysis of novel Kurthia sp.</title>
        <authorList>
            <person name="Lawson J.N."/>
            <person name="Gonzalez J.E."/>
            <person name="Rinauldi L."/>
            <person name="Xuan Z."/>
            <person name="Firman A."/>
            <person name="Shaddox L."/>
            <person name="Trudeau A."/>
            <person name="Shah S."/>
            <person name="Reiman D."/>
        </authorList>
    </citation>
    <scope>NUCLEOTIDE SEQUENCE [LARGE SCALE GENOMIC DNA]</scope>
    <source>
        <strain evidence="1 2">3B1D</strain>
    </source>
</reference>
<accession>A0A433RSE3</accession>
<dbReference type="RefSeq" id="WP_126990572.1">
    <property type="nucleotide sequence ID" value="NZ_JTFC01000031.1"/>
</dbReference>
<dbReference type="EMBL" id="JTFC01000031">
    <property type="protein sequence ID" value="RUS55074.1"/>
    <property type="molecule type" value="Genomic_DNA"/>
</dbReference>
<evidence type="ECO:0008006" key="3">
    <source>
        <dbReference type="Google" id="ProtNLM"/>
    </source>
</evidence>
<name>A0A433RSE3_9BACL</name>
<keyword evidence="2" id="KW-1185">Reference proteome</keyword>
<gene>
    <name evidence="1" type="ORF">QI30_08900</name>
</gene>
<dbReference type="OrthoDB" id="2061576at2"/>